<dbReference type="AlphaFoldDB" id="A0A5B7SRK0"/>
<evidence type="ECO:0000313" key="13">
    <source>
        <dbReference type="EMBL" id="QCW99652.1"/>
    </source>
</evidence>
<evidence type="ECO:0000256" key="9">
    <source>
        <dbReference type="PROSITE-ProRule" id="PRU00473"/>
    </source>
</evidence>
<evidence type="ECO:0000256" key="7">
    <source>
        <dbReference type="ARBA" id="ARBA00023136"/>
    </source>
</evidence>
<evidence type="ECO:0000256" key="6">
    <source>
        <dbReference type="ARBA" id="ARBA00023114"/>
    </source>
</evidence>
<dbReference type="Gene3D" id="2.40.160.20">
    <property type="match status" value="1"/>
</dbReference>
<dbReference type="KEGG" id="asag:FGM00_05895"/>
<evidence type="ECO:0000313" key="14">
    <source>
        <dbReference type="Proteomes" id="UP000310017"/>
    </source>
</evidence>
<keyword evidence="2" id="KW-0813">Transport</keyword>
<dbReference type="Proteomes" id="UP000310017">
    <property type="component" value="Chromosome"/>
</dbReference>
<dbReference type="PROSITE" id="PS51123">
    <property type="entry name" value="OMPA_2"/>
    <property type="match status" value="1"/>
</dbReference>
<evidence type="ECO:0000256" key="3">
    <source>
        <dbReference type="ARBA" id="ARBA00022452"/>
    </source>
</evidence>
<dbReference type="InterPro" id="IPR011250">
    <property type="entry name" value="OMP/PagP_B-barrel"/>
</dbReference>
<dbReference type="InterPro" id="IPR006665">
    <property type="entry name" value="OmpA-like"/>
</dbReference>
<dbReference type="GO" id="GO:0006811">
    <property type="term" value="P:monoatomic ion transport"/>
    <property type="evidence" value="ECO:0007669"/>
    <property type="project" value="UniProtKB-KW"/>
</dbReference>
<gene>
    <name evidence="13" type="ORF">FGM00_05895</name>
</gene>
<accession>A0A5B7SRK0</accession>
<evidence type="ECO:0000256" key="1">
    <source>
        <dbReference type="ARBA" id="ARBA00004571"/>
    </source>
</evidence>
<keyword evidence="6" id="KW-0626">Porin</keyword>
<dbReference type="PANTHER" id="PTHR30329">
    <property type="entry name" value="STATOR ELEMENT OF FLAGELLAR MOTOR COMPLEX"/>
    <property type="match status" value="1"/>
</dbReference>
<dbReference type="GO" id="GO:0046930">
    <property type="term" value="C:pore complex"/>
    <property type="evidence" value="ECO:0007669"/>
    <property type="project" value="UniProtKB-KW"/>
</dbReference>
<keyword evidence="11" id="KW-0732">Signal</keyword>
<evidence type="ECO:0000256" key="11">
    <source>
        <dbReference type="SAM" id="SignalP"/>
    </source>
</evidence>
<dbReference type="PRINTS" id="PR01021">
    <property type="entry name" value="OMPADOMAIN"/>
</dbReference>
<organism evidence="13 14">
    <name type="scientific">Aggregatimonas sangjinii</name>
    <dbReference type="NCBI Taxonomy" id="2583587"/>
    <lineage>
        <taxon>Bacteria</taxon>
        <taxon>Pseudomonadati</taxon>
        <taxon>Bacteroidota</taxon>
        <taxon>Flavobacteriia</taxon>
        <taxon>Flavobacteriales</taxon>
        <taxon>Flavobacteriaceae</taxon>
        <taxon>Aggregatimonas</taxon>
    </lineage>
</organism>
<protein>
    <submittedName>
        <fullName evidence="13">OmpA family protein</fullName>
    </submittedName>
</protein>
<evidence type="ECO:0000256" key="10">
    <source>
        <dbReference type="SAM" id="Coils"/>
    </source>
</evidence>
<dbReference type="OrthoDB" id="9782229at2"/>
<dbReference type="SUPFAM" id="SSF103088">
    <property type="entry name" value="OmpA-like"/>
    <property type="match status" value="1"/>
</dbReference>
<evidence type="ECO:0000259" key="12">
    <source>
        <dbReference type="PROSITE" id="PS51123"/>
    </source>
</evidence>
<keyword evidence="14" id="KW-1185">Reference proteome</keyword>
<dbReference type="RefSeq" id="WP_138852005.1">
    <property type="nucleotide sequence ID" value="NZ_CP040710.1"/>
</dbReference>
<dbReference type="InterPro" id="IPR036737">
    <property type="entry name" value="OmpA-like_sf"/>
</dbReference>
<evidence type="ECO:0000256" key="4">
    <source>
        <dbReference type="ARBA" id="ARBA00022692"/>
    </source>
</evidence>
<dbReference type="Gene3D" id="3.30.1330.60">
    <property type="entry name" value="OmpA-like domain"/>
    <property type="match status" value="1"/>
</dbReference>
<dbReference type="SUPFAM" id="SSF56925">
    <property type="entry name" value="OMPA-like"/>
    <property type="match status" value="1"/>
</dbReference>
<dbReference type="EMBL" id="CP040710">
    <property type="protein sequence ID" value="QCW99652.1"/>
    <property type="molecule type" value="Genomic_DNA"/>
</dbReference>
<dbReference type="InterPro" id="IPR006664">
    <property type="entry name" value="OMP_bac"/>
</dbReference>
<dbReference type="GO" id="GO:0009279">
    <property type="term" value="C:cell outer membrane"/>
    <property type="evidence" value="ECO:0007669"/>
    <property type="project" value="UniProtKB-SubCell"/>
</dbReference>
<proteinExistence type="predicted"/>
<feature type="chain" id="PRO_5023145232" evidence="11">
    <location>
        <begin position="22"/>
        <end position="391"/>
    </location>
</feature>
<keyword evidence="10" id="KW-0175">Coiled coil</keyword>
<keyword evidence="3" id="KW-1134">Transmembrane beta strand</keyword>
<dbReference type="GO" id="GO:0015288">
    <property type="term" value="F:porin activity"/>
    <property type="evidence" value="ECO:0007669"/>
    <property type="project" value="UniProtKB-KW"/>
</dbReference>
<reference evidence="13 14" key="1">
    <citation type="submission" date="2019-05" db="EMBL/GenBank/DDBJ databases">
        <title>Genome sequencing of F202Z8.</title>
        <authorList>
            <person name="Kwon Y.M."/>
        </authorList>
    </citation>
    <scope>NUCLEOTIDE SEQUENCE [LARGE SCALE GENOMIC DNA]</scope>
    <source>
        <strain evidence="13 14">F202Z8</strain>
    </source>
</reference>
<keyword evidence="8" id="KW-0998">Cell outer membrane</keyword>
<keyword evidence="5" id="KW-0406">Ion transport</keyword>
<evidence type="ECO:0000256" key="8">
    <source>
        <dbReference type="ARBA" id="ARBA00023237"/>
    </source>
</evidence>
<keyword evidence="4" id="KW-0812">Transmembrane</keyword>
<dbReference type="CDD" id="cd07185">
    <property type="entry name" value="OmpA_C-like"/>
    <property type="match status" value="1"/>
</dbReference>
<dbReference type="Pfam" id="PF00691">
    <property type="entry name" value="OmpA"/>
    <property type="match status" value="1"/>
</dbReference>
<evidence type="ECO:0000256" key="5">
    <source>
        <dbReference type="ARBA" id="ARBA00023065"/>
    </source>
</evidence>
<evidence type="ECO:0000256" key="2">
    <source>
        <dbReference type="ARBA" id="ARBA00022448"/>
    </source>
</evidence>
<feature type="signal peptide" evidence="11">
    <location>
        <begin position="1"/>
        <end position="21"/>
    </location>
</feature>
<keyword evidence="7 9" id="KW-0472">Membrane</keyword>
<feature type="domain" description="OmpA-like" evidence="12">
    <location>
        <begin position="270"/>
        <end position="391"/>
    </location>
</feature>
<name>A0A5B7SRK0_9FLAO</name>
<comment type="subcellular location">
    <subcellularLocation>
        <location evidence="1">Cell outer membrane</location>
        <topology evidence="1">Multi-pass membrane protein</topology>
    </subcellularLocation>
</comment>
<feature type="coiled-coil region" evidence="10">
    <location>
        <begin position="217"/>
        <end position="274"/>
    </location>
</feature>
<sequence>MRNIAPFLGILICLVCAPGYAQDEQLTKKDSMVVSSYMFGLGFNMVDDSGDLLDGFFEVEEEWNYVAFPSRVSIGKYFRSGVGVEAIGTYNRYKVGKTIDGSVQTEKTDYYAFDTRVSYDLDRLVGKSGWFDPYIGVGLGYTRANNASRGTYNGVVGVRTWLSDHWGLDVNASGKWSMGDKVISNHLQYGLGVLYQFDIEKGLSKKGADKLARIVAQEQEKQRVQDSITTVNRLKEEALVAERLAEEKERERLAALEKAELDKENSRKSQLENSIKELGFVYFDLNSSYLNTDSKAVLNALAIILETEQEVSLKITSHTDSRGASTYNQWLSERRVKRTIDYLVSKGISAERLTAEGLGETNLLNECDDTTYCSEEKHKINRRSEFVITKM</sequence>
<dbReference type="InterPro" id="IPR050330">
    <property type="entry name" value="Bact_OuterMem_StrucFunc"/>
</dbReference>
<dbReference type="PANTHER" id="PTHR30329:SF21">
    <property type="entry name" value="LIPOPROTEIN YIAD-RELATED"/>
    <property type="match status" value="1"/>
</dbReference>